<dbReference type="Gene3D" id="1.10.10.10">
    <property type="entry name" value="Winged helix-like DNA-binding domain superfamily/Winged helix DNA-binding domain"/>
    <property type="match status" value="1"/>
</dbReference>
<accession>A0AAX3F0Y9</accession>
<dbReference type="RefSeq" id="WP_154221498.1">
    <property type="nucleotide sequence ID" value="NZ_CP034544.1"/>
</dbReference>
<dbReference type="Proteomes" id="UP001164481">
    <property type="component" value="Chromosome"/>
</dbReference>
<evidence type="ECO:0000313" key="2">
    <source>
        <dbReference type="EMBL" id="UZW64651.1"/>
    </source>
</evidence>
<name>A0AAX3F0Y9_MYCSY</name>
<dbReference type="InterPro" id="IPR008823">
    <property type="entry name" value="RuvB_wg_C"/>
</dbReference>
<dbReference type="InterPro" id="IPR036388">
    <property type="entry name" value="WH-like_DNA-bd_sf"/>
</dbReference>
<dbReference type="Pfam" id="PF05491">
    <property type="entry name" value="WHD_RuvB"/>
    <property type="match status" value="1"/>
</dbReference>
<dbReference type="GO" id="GO:0006281">
    <property type="term" value="P:DNA repair"/>
    <property type="evidence" value="ECO:0007669"/>
    <property type="project" value="InterPro"/>
</dbReference>
<evidence type="ECO:0000313" key="3">
    <source>
        <dbReference type="Proteomes" id="UP001164481"/>
    </source>
</evidence>
<dbReference type="AlphaFoldDB" id="A0AAX3F0Y9"/>
<dbReference type="EMBL" id="CP107525">
    <property type="protein sequence ID" value="UZW64651.1"/>
    <property type="molecule type" value="Genomic_DNA"/>
</dbReference>
<reference evidence="2" key="1">
    <citation type="submission" date="2022-10" db="EMBL/GenBank/DDBJ databases">
        <authorList>
            <person name="Wei X."/>
        </authorList>
    </citation>
    <scope>NUCLEOTIDE SEQUENCE</scope>
    <source>
        <strain evidence="2">SD2</strain>
    </source>
</reference>
<proteinExistence type="predicted"/>
<protein>
    <recommendedName>
        <fullName evidence="1">RuvB winged helix C-terminal domain-containing protein</fullName>
    </recommendedName>
</protein>
<dbReference type="GO" id="GO:0003677">
    <property type="term" value="F:DNA binding"/>
    <property type="evidence" value="ECO:0007669"/>
    <property type="project" value="InterPro"/>
</dbReference>
<feature type="domain" description="RuvB winged helix C-terminal" evidence="1">
    <location>
        <begin position="7"/>
        <end position="38"/>
    </location>
</feature>
<reference evidence="2" key="2">
    <citation type="submission" date="2022-11" db="EMBL/GenBank/DDBJ databases">
        <title>complete genomes of mycoplasma synoviae ZX313 strain and SD2 strain.</title>
        <authorList>
            <person name="Zhong Q."/>
        </authorList>
    </citation>
    <scope>NUCLEOTIDE SEQUENCE</scope>
    <source>
        <strain evidence="2">SD2</strain>
    </source>
</reference>
<evidence type="ECO:0000259" key="1">
    <source>
        <dbReference type="Pfam" id="PF05491"/>
    </source>
</evidence>
<sequence>MGNAGVLVNEIEPILLYLKLITKTSKGRMISSKGITYLLKEKLIC</sequence>
<organism evidence="2 3">
    <name type="scientific">Mycoplasmopsis synoviae</name>
    <name type="common">Mycoplasma synoviae</name>
    <dbReference type="NCBI Taxonomy" id="2109"/>
    <lineage>
        <taxon>Bacteria</taxon>
        <taxon>Bacillati</taxon>
        <taxon>Mycoplasmatota</taxon>
        <taxon>Mycoplasmoidales</taxon>
        <taxon>Metamycoplasmataceae</taxon>
        <taxon>Mycoplasmopsis</taxon>
    </lineage>
</organism>
<gene>
    <name evidence="2" type="ORF">OIE46_00990</name>
</gene>
<dbReference type="GO" id="GO:0009378">
    <property type="term" value="F:four-way junction helicase activity"/>
    <property type="evidence" value="ECO:0007669"/>
    <property type="project" value="InterPro"/>
</dbReference>
<dbReference type="GO" id="GO:0006310">
    <property type="term" value="P:DNA recombination"/>
    <property type="evidence" value="ECO:0007669"/>
    <property type="project" value="InterPro"/>
</dbReference>